<dbReference type="Pfam" id="PF04909">
    <property type="entry name" value="Amidohydro_2"/>
    <property type="match status" value="1"/>
</dbReference>
<dbReference type="InterPro" id="IPR006680">
    <property type="entry name" value="Amidohydro-rel"/>
</dbReference>
<proteinExistence type="predicted"/>
<dbReference type="GO" id="GO:0016787">
    <property type="term" value="F:hydrolase activity"/>
    <property type="evidence" value="ECO:0007669"/>
    <property type="project" value="InterPro"/>
</dbReference>
<organism evidence="4">
    <name type="scientific">freshwater metagenome</name>
    <dbReference type="NCBI Taxonomy" id="449393"/>
    <lineage>
        <taxon>unclassified sequences</taxon>
        <taxon>metagenomes</taxon>
        <taxon>ecological metagenomes</taxon>
    </lineage>
</organism>
<accession>A0A6J6T9Y8</accession>
<evidence type="ECO:0000313" key="6">
    <source>
        <dbReference type="EMBL" id="CAB4975265.1"/>
    </source>
</evidence>
<keyword evidence="1" id="KW-0456">Lyase</keyword>
<dbReference type="GO" id="GO:0005737">
    <property type="term" value="C:cytoplasm"/>
    <property type="evidence" value="ECO:0007669"/>
    <property type="project" value="TreeGrafter"/>
</dbReference>
<name>A0A6J6T9Y8_9ZZZZ</name>
<dbReference type="EMBL" id="CAESGF010000035">
    <property type="protein sequence ID" value="CAB4365541.1"/>
    <property type="molecule type" value="Genomic_DNA"/>
</dbReference>
<dbReference type="EMBL" id="CAFBOL010000006">
    <property type="protein sequence ID" value="CAB4975265.1"/>
    <property type="molecule type" value="Genomic_DNA"/>
</dbReference>
<dbReference type="InterPro" id="IPR032465">
    <property type="entry name" value="ACMSD"/>
</dbReference>
<dbReference type="PANTHER" id="PTHR21240">
    <property type="entry name" value="2-AMINO-3-CARBOXYLMUCONATE-6-SEMIALDEHYDE DECARBOXYLASE"/>
    <property type="match status" value="1"/>
</dbReference>
<dbReference type="GO" id="GO:0019748">
    <property type="term" value="P:secondary metabolic process"/>
    <property type="evidence" value="ECO:0007669"/>
    <property type="project" value="TreeGrafter"/>
</dbReference>
<evidence type="ECO:0000256" key="1">
    <source>
        <dbReference type="ARBA" id="ARBA00023239"/>
    </source>
</evidence>
<evidence type="ECO:0000313" key="3">
    <source>
        <dbReference type="EMBL" id="CAB4365541.1"/>
    </source>
</evidence>
<dbReference type="Gene3D" id="3.20.20.140">
    <property type="entry name" value="Metal-dependent hydrolases"/>
    <property type="match status" value="1"/>
</dbReference>
<protein>
    <submittedName>
        <fullName evidence="4">Unannotated protein</fullName>
    </submittedName>
</protein>
<dbReference type="GO" id="GO:0016831">
    <property type="term" value="F:carboxy-lyase activity"/>
    <property type="evidence" value="ECO:0007669"/>
    <property type="project" value="InterPro"/>
</dbReference>
<gene>
    <name evidence="4" type="ORF">UFOPK2656_03129</name>
    <name evidence="5" type="ORF">UFOPK3267_01513</name>
    <name evidence="6" type="ORF">UFOPK3931_00452</name>
    <name evidence="3" type="ORF">UFOPK4189_03284</name>
</gene>
<dbReference type="InterPro" id="IPR032466">
    <property type="entry name" value="Metal_Hydrolase"/>
</dbReference>
<dbReference type="PANTHER" id="PTHR21240:SF28">
    <property type="entry name" value="ISO-OROTATE DECARBOXYLASE (EUROFUNG)"/>
    <property type="match status" value="1"/>
</dbReference>
<dbReference type="EMBL" id="CAEZYF010000030">
    <property type="protein sequence ID" value="CAB4744271.1"/>
    <property type="molecule type" value="Genomic_DNA"/>
</dbReference>
<evidence type="ECO:0000259" key="2">
    <source>
        <dbReference type="Pfam" id="PF04909"/>
    </source>
</evidence>
<feature type="domain" description="Amidohydrolase-related" evidence="2">
    <location>
        <begin position="91"/>
        <end position="394"/>
    </location>
</feature>
<evidence type="ECO:0000313" key="5">
    <source>
        <dbReference type="EMBL" id="CAB4851381.1"/>
    </source>
</evidence>
<evidence type="ECO:0000313" key="4">
    <source>
        <dbReference type="EMBL" id="CAB4744271.1"/>
    </source>
</evidence>
<dbReference type="AlphaFoldDB" id="A0A6J6T9Y8"/>
<sequence>MELPQIISVDDHVVEPPDLWQRTLPARFRDAAPRVERIKGRFGAGARGDWTPADDGEWADIWKFGNYQMAIIPGFAAAGMDQELIGEHYAPLTYDMMRPGCYEQAARLADMDANHTEASLNFPTFPRFCGQTFHETADKELGLACVQAYNDWMIDEWGGGAGRGRLIPLTLIPLWDPQLAAAEVRRCAAKGSFAVAFCENPAKLRLPSIFTDHWDPFFAACEDTDTVVNMHIGSSSTFPLTSLDAPRAVTLALTYQGSAHALCDWLTCGVLERFGRMKIALSEGQVGWMPFLLEKLDAVWRDRPKYGNIEQLPRTPSSYMAGRVYGAVFDDHIGLQLRHHIGMSQIMFEVDYPHGDSTWPRTKGVAESIIATAGLSEHETWQFLRGNAIECYGLQRFGIEV</sequence>
<dbReference type="EMBL" id="CAFBIY010000079">
    <property type="protein sequence ID" value="CAB4851381.1"/>
    <property type="molecule type" value="Genomic_DNA"/>
</dbReference>
<reference evidence="4" key="1">
    <citation type="submission" date="2020-05" db="EMBL/GenBank/DDBJ databases">
        <authorList>
            <person name="Chiriac C."/>
            <person name="Salcher M."/>
            <person name="Ghai R."/>
            <person name="Kavagutti S V."/>
        </authorList>
    </citation>
    <scope>NUCLEOTIDE SEQUENCE</scope>
</reference>
<dbReference type="SUPFAM" id="SSF51556">
    <property type="entry name" value="Metallo-dependent hydrolases"/>
    <property type="match status" value="1"/>
</dbReference>